<dbReference type="PANTHER" id="PTHR42815">
    <property type="entry name" value="FAD-BINDING, PUTATIVE (AFU_ORTHOLOGUE AFUA_6G07600)-RELATED"/>
    <property type="match status" value="1"/>
</dbReference>
<dbReference type="OrthoDB" id="9796486at2"/>
<sequence length="315" mass="34194">MSSLPWHAGELALQARAGAMEKMDGVGRRFIRDHMPDQHREFFAQLPFVVLGTVARDGTPWATLRAGPPGFLASPDPRRLCVALAQVSADPADEGLADGCAVGLLGVDLATRRRNRLNGVLRHAGGKPAHIDVAQSFGNCPRYIHQRNLAYTRDPWEEAGSPSQMLDALDAAALALISRSATFFVASYADLPGQGRQVDVSHRGGKPGFVRLDKDGGMTIPDFNGNLFFNTLGNFMLNPRAGVTFVDFATGGLLQMTGRVDVIVDDPAIAAFQGAERLWRFFPERIVRRPQALPLRWSDDAAGTSPHALLTGDWE</sequence>
<evidence type="ECO:0000313" key="2">
    <source>
        <dbReference type="EMBL" id="RXN92270.1"/>
    </source>
</evidence>
<feature type="domain" description="Pyridoxamine 5'-phosphate oxidase N-terminal" evidence="1">
    <location>
        <begin position="35"/>
        <end position="124"/>
    </location>
</feature>
<evidence type="ECO:0000313" key="3">
    <source>
        <dbReference type="Proteomes" id="UP000290849"/>
    </source>
</evidence>
<dbReference type="PANTHER" id="PTHR42815:SF2">
    <property type="entry name" value="FAD-BINDING, PUTATIVE (AFU_ORTHOLOGUE AFUA_6G07600)-RELATED"/>
    <property type="match status" value="1"/>
</dbReference>
<gene>
    <name evidence="2" type="ORF">C7R54_00440</name>
</gene>
<reference evidence="2 3" key="1">
    <citation type="journal article" date="2017" name="Int. J. Syst. Evol. Microbiol.">
        <title>Achromobacter aloeverae sp. nov., isolated from the root of Aloe vera (L.) Burm.f.</title>
        <authorList>
            <person name="Kuncharoen N."/>
            <person name="Muramatsu Y."/>
            <person name="Shibata C."/>
            <person name="Kamakura Y."/>
            <person name="Nakagawa Y."/>
            <person name="Tanasupawat S."/>
        </authorList>
    </citation>
    <scope>NUCLEOTIDE SEQUENCE [LARGE SCALE GENOMIC DNA]</scope>
    <source>
        <strain evidence="2 3">AVA-1</strain>
    </source>
</reference>
<dbReference type="EMBL" id="PYAL01000001">
    <property type="protein sequence ID" value="RXN92270.1"/>
    <property type="molecule type" value="Genomic_DNA"/>
</dbReference>
<keyword evidence="3" id="KW-1185">Reference proteome</keyword>
<dbReference type="SUPFAM" id="SSF50475">
    <property type="entry name" value="FMN-binding split barrel"/>
    <property type="match status" value="1"/>
</dbReference>
<comment type="caution">
    <text evidence="2">The sequence shown here is derived from an EMBL/GenBank/DDBJ whole genome shotgun (WGS) entry which is preliminary data.</text>
</comment>
<accession>A0A4V1MSJ6</accession>
<dbReference type="Pfam" id="PF01243">
    <property type="entry name" value="PNPOx_N"/>
    <property type="match status" value="1"/>
</dbReference>
<organism evidence="2 3">
    <name type="scientific">Achromobacter aloeverae</name>
    <dbReference type="NCBI Taxonomy" id="1750518"/>
    <lineage>
        <taxon>Bacteria</taxon>
        <taxon>Pseudomonadati</taxon>
        <taxon>Pseudomonadota</taxon>
        <taxon>Betaproteobacteria</taxon>
        <taxon>Burkholderiales</taxon>
        <taxon>Alcaligenaceae</taxon>
        <taxon>Achromobacter</taxon>
    </lineage>
</organism>
<dbReference type="Proteomes" id="UP000290849">
    <property type="component" value="Unassembled WGS sequence"/>
</dbReference>
<dbReference type="InterPro" id="IPR012349">
    <property type="entry name" value="Split_barrel_FMN-bd"/>
</dbReference>
<dbReference type="InterPro" id="IPR011576">
    <property type="entry name" value="Pyridox_Oxase_N"/>
</dbReference>
<evidence type="ECO:0000259" key="1">
    <source>
        <dbReference type="Pfam" id="PF01243"/>
    </source>
</evidence>
<dbReference type="AlphaFoldDB" id="A0A4V1MSJ6"/>
<dbReference type="Gene3D" id="2.30.110.10">
    <property type="entry name" value="Electron Transport, Fmn-binding Protein, Chain A"/>
    <property type="match status" value="1"/>
</dbReference>
<dbReference type="RefSeq" id="WP_129148233.1">
    <property type="nucleotide sequence ID" value="NZ_JBHSDO010000016.1"/>
</dbReference>
<protein>
    <submittedName>
        <fullName evidence="2">Flavin-nucleotide-binding protein</fullName>
    </submittedName>
</protein>
<name>A0A4V1MSJ6_9BURK</name>
<proteinExistence type="predicted"/>